<dbReference type="Proteomes" id="UP000887580">
    <property type="component" value="Unplaced"/>
</dbReference>
<protein>
    <submittedName>
        <fullName evidence="2">Chaperone DnaJ C-terminal domain-containing protein</fullName>
    </submittedName>
</protein>
<dbReference type="WBParaSite" id="PS1159_v2.g5366.t1">
    <property type="protein sequence ID" value="PS1159_v2.g5366.t1"/>
    <property type="gene ID" value="PS1159_v2.g5366"/>
</dbReference>
<reference evidence="2" key="1">
    <citation type="submission" date="2022-11" db="UniProtKB">
        <authorList>
            <consortium name="WormBaseParasite"/>
        </authorList>
    </citation>
    <scope>IDENTIFICATION</scope>
</reference>
<accession>A0AC35GIC9</accession>
<proteinExistence type="predicted"/>
<evidence type="ECO:0000313" key="1">
    <source>
        <dbReference type="Proteomes" id="UP000887580"/>
    </source>
</evidence>
<sequence length="244" mass="27591">MSYSYTHITSNSNNGGGVYFRTFTHRAENNCTETSSCSSSSSRQKVYAKRQLQDPTIQYDLKISLEDIYKGCVKNMKITKNIFSRDGTSRSEVKMLAINVKPGFKMLAINVKPGCKEGVKFIFPKEGDQHPGHIPADIAFVIKDKPHSHFQRDGVNIRYNQQITLKEALCGTTFMVPTLDGTTQTININSVIKPNTTQRIAELGLPNPQMDNKRGDMIIKFDVQFPHSLSVESKELLEKSYHYF</sequence>
<organism evidence="1 2">
    <name type="scientific">Panagrolaimus sp. PS1159</name>
    <dbReference type="NCBI Taxonomy" id="55785"/>
    <lineage>
        <taxon>Eukaryota</taxon>
        <taxon>Metazoa</taxon>
        <taxon>Ecdysozoa</taxon>
        <taxon>Nematoda</taxon>
        <taxon>Chromadorea</taxon>
        <taxon>Rhabditida</taxon>
        <taxon>Tylenchina</taxon>
        <taxon>Panagrolaimomorpha</taxon>
        <taxon>Panagrolaimoidea</taxon>
        <taxon>Panagrolaimidae</taxon>
        <taxon>Panagrolaimus</taxon>
    </lineage>
</organism>
<name>A0AC35GIC9_9BILA</name>
<evidence type="ECO:0000313" key="2">
    <source>
        <dbReference type="WBParaSite" id="PS1159_v2.g5366.t1"/>
    </source>
</evidence>